<name>A0A9P4GYU8_9PLEO</name>
<gene>
    <name evidence="2" type="ORF">EK21DRAFT_80376</name>
</gene>
<keyword evidence="1" id="KW-0812">Transmembrane</keyword>
<organism evidence="2 3">
    <name type="scientific">Setomelanomma holmii</name>
    <dbReference type="NCBI Taxonomy" id="210430"/>
    <lineage>
        <taxon>Eukaryota</taxon>
        <taxon>Fungi</taxon>
        <taxon>Dikarya</taxon>
        <taxon>Ascomycota</taxon>
        <taxon>Pezizomycotina</taxon>
        <taxon>Dothideomycetes</taxon>
        <taxon>Pleosporomycetidae</taxon>
        <taxon>Pleosporales</taxon>
        <taxon>Pleosporineae</taxon>
        <taxon>Phaeosphaeriaceae</taxon>
        <taxon>Setomelanomma</taxon>
    </lineage>
</organism>
<accession>A0A9P4GYU8</accession>
<sequence length="322" mass="36790">ASTHSGYLDFLACELERVQHHGVLFAAQDFAGTFAIIQTIRDGRDKPLSDILHQLSLHFLNFDPPTIRRSLELSLRLWLTISIPSSDIHVGPVFAGERSIEWDANISLDTLLRPYFISYERLDTPTSHIKIDPAFTVAYLVNTCGLRLRWTDNIAEHLKLDLGRVSLTVYRHKICLIYHLNDQQSFPISGDLLEEMLDTVNLLFPFGDAATKQLLSKEGQRSMYSLGSCNRSRKIELNRYRYFREELEHLIDFFQGSPRTWKQLAFDRRNKLEWSAFWVGVMGTILALVSLISLPCTIIQTIYSIKAYNLAVAQERNGLGAG</sequence>
<feature type="transmembrane region" description="Helical" evidence="1">
    <location>
        <begin position="276"/>
        <end position="299"/>
    </location>
</feature>
<evidence type="ECO:0000313" key="2">
    <source>
        <dbReference type="EMBL" id="KAF2023646.1"/>
    </source>
</evidence>
<keyword evidence="1" id="KW-0472">Membrane</keyword>
<evidence type="ECO:0000313" key="3">
    <source>
        <dbReference type="Proteomes" id="UP000799777"/>
    </source>
</evidence>
<reference evidence="2" key="1">
    <citation type="journal article" date="2020" name="Stud. Mycol.">
        <title>101 Dothideomycetes genomes: a test case for predicting lifestyles and emergence of pathogens.</title>
        <authorList>
            <person name="Haridas S."/>
            <person name="Albert R."/>
            <person name="Binder M."/>
            <person name="Bloem J."/>
            <person name="Labutti K."/>
            <person name="Salamov A."/>
            <person name="Andreopoulos B."/>
            <person name="Baker S."/>
            <person name="Barry K."/>
            <person name="Bills G."/>
            <person name="Bluhm B."/>
            <person name="Cannon C."/>
            <person name="Castanera R."/>
            <person name="Culley D."/>
            <person name="Daum C."/>
            <person name="Ezra D."/>
            <person name="Gonzalez J."/>
            <person name="Henrissat B."/>
            <person name="Kuo A."/>
            <person name="Liang C."/>
            <person name="Lipzen A."/>
            <person name="Lutzoni F."/>
            <person name="Magnuson J."/>
            <person name="Mondo S."/>
            <person name="Nolan M."/>
            <person name="Ohm R."/>
            <person name="Pangilinan J."/>
            <person name="Park H.-J."/>
            <person name="Ramirez L."/>
            <person name="Alfaro M."/>
            <person name="Sun H."/>
            <person name="Tritt A."/>
            <person name="Yoshinaga Y."/>
            <person name="Zwiers L.-H."/>
            <person name="Turgeon B."/>
            <person name="Goodwin S."/>
            <person name="Spatafora J."/>
            <person name="Crous P."/>
            <person name="Grigoriev I."/>
        </authorList>
    </citation>
    <scope>NUCLEOTIDE SEQUENCE</scope>
    <source>
        <strain evidence="2">CBS 110217</strain>
    </source>
</reference>
<keyword evidence="1" id="KW-1133">Transmembrane helix</keyword>
<protein>
    <submittedName>
        <fullName evidence="2">Uncharacterized protein</fullName>
    </submittedName>
</protein>
<feature type="non-terminal residue" evidence="2">
    <location>
        <position position="1"/>
    </location>
</feature>
<dbReference type="EMBL" id="ML978332">
    <property type="protein sequence ID" value="KAF2023646.1"/>
    <property type="molecule type" value="Genomic_DNA"/>
</dbReference>
<proteinExistence type="predicted"/>
<dbReference type="OrthoDB" id="5428890at2759"/>
<comment type="caution">
    <text evidence="2">The sequence shown here is derived from an EMBL/GenBank/DDBJ whole genome shotgun (WGS) entry which is preliminary data.</text>
</comment>
<keyword evidence="3" id="KW-1185">Reference proteome</keyword>
<dbReference type="AlphaFoldDB" id="A0A9P4GYU8"/>
<evidence type="ECO:0000256" key="1">
    <source>
        <dbReference type="SAM" id="Phobius"/>
    </source>
</evidence>
<dbReference type="Proteomes" id="UP000799777">
    <property type="component" value="Unassembled WGS sequence"/>
</dbReference>